<dbReference type="AlphaFoldDB" id="A0A8R7UYH9"/>
<evidence type="ECO:0000313" key="2">
    <source>
        <dbReference type="Proteomes" id="UP000015106"/>
    </source>
</evidence>
<name>A0A8R7UYH9_TRIUA</name>
<reference evidence="1" key="2">
    <citation type="submission" date="2018-03" db="EMBL/GenBank/DDBJ databases">
        <title>The Triticum urartu genome reveals the dynamic nature of wheat genome evolution.</title>
        <authorList>
            <person name="Ling H."/>
            <person name="Ma B."/>
            <person name="Shi X."/>
            <person name="Liu H."/>
            <person name="Dong L."/>
            <person name="Sun H."/>
            <person name="Cao Y."/>
            <person name="Gao Q."/>
            <person name="Zheng S."/>
            <person name="Li Y."/>
            <person name="Yu Y."/>
            <person name="Du H."/>
            <person name="Qi M."/>
            <person name="Li Y."/>
            <person name="Yu H."/>
            <person name="Cui Y."/>
            <person name="Wang N."/>
            <person name="Chen C."/>
            <person name="Wu H."/>
            <person name="Zhao Y."/>
            <person name="Zhang J."/>
            <person name="Li Y."/>
            <person name="Zhou W."/>
            <person name="Zhang B."/>
            <person name="Hu W."/>
            <person name="Eijk M."/>
            <person name="Tang J."/>
            <person name="Witsenboer H."/>
            <person name="Zhao S."/>
            <person name="Li Z."/>
            <person name="Zhang A."/>
            <person name="Wang D."/>
            <person name="Liang C."/>
        </authorList>
    </citation>
    <scope>NUCLEOTIDE SEQUENCE [LARGE SCALE GENOMIC DNA]</scope>
    <source>
        <strain evidence="1">cv. G1812</strain>
    </source>
</reference>
<proteinExistence type="predicted"/>
<keyword evidence="2" id="KW-1185">Reference proteome</keyword>
<protein>
    <submittedName>
        <fullName evidence="1">Uncharacterized protein</fullName>
    </submittedName>
</protein>
<dbReference type="EnsemblPlants" id="TuG1812G0600003921.01.T01">
    <property type="protein sequence ID" value="TuG1812G0600003921.01.T01"/>
    <property type="gene ID" value="TuG1812G0600003921.01"/>
</dbReference>
<sequence>MLHQGFQGSLAVPWTRFSRAGAVCERATSRRGGVARLVLLWRATADAASLDLAPCLLQAMVLDAEDNKESSGTAVHPRLRVVLVHIGKIAKLQVVRSSTVPLIWKETRFIFIACHGFRFFT</sequence>
<evidence type="ECO:0000313" key="1">
    <source>
        <dbReference type="EnsemblPlants" id="TuG1812G0600003921.01.T01"/>
    </source>
</evidence>
<reference evidence="2" key="1">
    <citation type="journal article" date="2013" name="Nature">
        <title>Draft genome of the wheat A-genome progenitor Triticum urartu.</title>
        <authorList>
            <person name="Ling H.Q."/>
            <person name="Zhao S."/>
            <person name="Liu D."/>
            <person name="Wang J."/>
            <person name="Sun H."/>
            <person name="Zhang C."/>
            <person name="Fan H."/>
            <person name="Li D."/>
            <person name="Dong L."/>
            <person name="Tao Y."/>
            <person name="Gao C."/>
            <person name="Wu H."/>
            <person name="Li Y."/>
            <person name="Cui Y."/>
            <person name="Guo X."/>
            <person name="Zheng S."/>
            <person name="Wang B."/>
            <person name="Yu K."/>
            <person name="Liang Q."/>
            <person name="Yang W."/>
            <person name="Lou X."/>
            <person name="Chen J."/>
            <person name="Feng M."/>
            <person name="Jian J."/>
            <person name="Zhang X."/>
            <person name="Luo G."/>
            <person name="Jiang Y."/>
            <person name="Liu J."/>
            <person name="Wang Z."/>
            <person name="Sha Y."/>
            <person name="Zhang B."/>
            <person name="Wu H."/>
            <person name="Tang D."/>
            <person name="Shen Q."/>
            <person name="Xue P."/>
            <person name="Zou S."/>
            <person name="Wang X."/>
            <person name="Liu X."/>
            <person name="Wang F."/>
            <person name="Yang Y."/>
            <person name="An X."/>
            <person name="Dong Z."/>
            <person name="Zhang K."/>
            <person name="Zhang X."/>
            <person name="Luo M.C."/>
            <person name="Dvorak J."/>
            <person name="Tong Y."/>
            <person name="Wang J."/>
            <person name="Yang H."/>
            <person name="Li Z."/>
            <person name="Wang D."/>
            <person name="Zhang A."/>
            <person name="Wang J."/>
        </authorList>
    </citation>
    <scope>NUCLEOTIDE SEQUENCE</scope>
    <source>
        <strain evidence="2">cv. G1812</strain>
    </source>
</reference>
<organism evidence="1 2">
    <name type="scientific">Triticum urartu</name>
    <name type="common">Red wild einkorn</name>
    <name type="synonym">Crithodium urartu</name>
    <dbReference type="NCBI Taxonomy" id="4572"/>
    <lineage>
        <taxon>Eukaryota</taxon>
        <taxon>Viridiplantae</taxon>
        <taxon>Streptophyta</taxon>
        <taxon>Embryophyta</taxon>
        <taxon>Tracheophyta</taxon>
        <taxon>Spermatophyta</taxon>
        <taxon>Magnoliopsida</taxon>
        <taxon>Liliopsida</taxon>
        <taxon>Poales</taxon>
        <taxon>Poaceae</taxon>
        <taxon>BOP clade</taxon>
        <taxon>Pooideae</taxon>
        <taxon>Triticodae</taxon>
        <taxon>Triticeae</taxon>
        <taxon>Triticinae</taxon>
        <taxon>Triticum</taxon>
    </lineage>
</organism>
<accession>A0A8R7UYH9</accession>
<dbReference type="Gramene" id="TuG1812G0600003921.01.T01">
    <property type="protein sequence ID" value="TuG1812G0600003921.01.T01"/>
    <property type="gene ID" value="TuG1812G0600003921.01"/>
</dbReference>
<dbReference type="Proteomes" id="UP000015106">
    <property type="component" value="Chromosome 6"/>
</dbReference>
<reference evidence="1" key="3">
    <citation type="submission" date="2022-06" db="UniProtKB">
        <authorList>
            <consortium name="EnsemblPlants"/>
        </authorList>
    </citation>
    <scope>IDENTIFICATION</scope>
</reference>